<proteinExistence type="predicted"/>
<feature type="compositionally biased region" description="Polar residues" evidence="1">
    <location>
        <begin position="36"/>
        <end position="50"/>
    </location>
</feature>
<feature type="compositionally biased region" description="Basic and acidic residues" evidence="1">
    <location>
        <begin position="244"/>
        <end position="256"/>
    </location>
</feature>
<sequence length="287" mass="31786">MSSHYNLRSQRDAHTSADPTSDTQSESSISSVITDGTPTNPTSEPKNSVVGSDLRPVRSYSDVVRSRLNTPQPRVEKGSASVDDANGSPLNEATPVDDTQNKLSENPFITTSESCGESDASWTTVERRRQKARKASKNKSDLKGLHKTNLVREAEKQLIHEDRQHVLNRKDAERRARSLEQTSSLSEGRSKGKGIDPRNWGGIDFDSLDVDIHAQAEVLKAWATARDWSKKKSDAQAEVSNNESEQRIRSQLRDDLNTGSHSKRKDKPTQGRKSEKSGKTAVDPIDL</sequence>
<reference evidence="2 3" key="1">
    <citation type="submission" date="2016-06" db="EMBL/GenBank/DDBJ databases">
        <title>Comparative genomics of the ectomycorrhizal sister species Rhizopogon vinicolor and Rhizopogon vesiculosus (Basidiomycota: Boletales) reveals a divergence of the mating type B locus.</title>
        <authorList>
            <consortium name="DOE Joint Genome Institute"/>
            <person name="Mujic A.B."/>
            <person name="Kuo A."/>
            <person name="Tritt A."/>
            <person name="Lipzen A."/>
            <person name="Chen C."/>
            <person name="Johnson J."/>
            <person name="Sharma A."/>
            <person name="Barry K."/>
            <person name="Grigoriev I.V."/>
            <person name="Spatafora J.W."/>
        </authorList>
    </citation>
    <scope>NUCLEOTIDE SEQUENCE [LARGE SCALE GENOMIC DNA]</scope>
    <source>
        <strain evidence="2 3">AM-OR11-026</strain>
    </source>
</reference>
<feature type="compositionally biased region" description="Low complexity" evidence="1">
    <location>
        <begin position="20"/>
        <end position="35"/>
    </location>
</feature>
<dbReference type="STRING" id="1314800.A0A1B7MKU6"/>
<feature type="compositionally biased region" description="Basic and acidic residues" evidence="1">
    <location>
        <begin position="267"/>
        <end position="278"/>
    </location>
</feature>
<feature type="compositionally biased region" description="Polar residues" evidence="1">
    <location>
        <begin position="97"/>
        <end position="124"/>
    </location>
</feature>
<feature type="compositionally biased region" description="Basic and acidic residues" evidence="1">
    <location>
        <begin position="138"/>
        <end position="178"/>
    </location>
</feature>
<dbReference type="Proteomes" id="UP000092154">
    <property type="component" value="Unassembled WGS sequence"/>
</dbReference>
<evidence type="ECO:0000313" key="2">
    <source>
        <dbReference type="EMBL" id="OAX33225.1"/>
    </source>
</evidence>
<accession>A0A1B7MKU6</accession>
<feature type="region of interest" description="Disordered" evidence="1">
    <location>
        <begin position="1"/>
        <end position="199"/>
    </location>
</feature>
<evidence type="ECO:0000256" key="1">
    <source>
        <dbReference type="SAM" id="MobiDB-lite"/>
    </source>
</evidence>
<evidence type="ECO:0000313" key="3">
    <source>
        <dbReference type="Proteomes" id="UP000092154"/>
    </source>
</evidence>
<name>A0A1B7MKU6_9AGAM</name>
<gene>
    <name evidence="2" type="ORF">K503DRAFT_786651</name>
</gene>
<protein>
    <submittedName>
        <fullName evidence="2">Uncharacterized protein</fullName>
    </submittedName>
</protein>
<organism evidence="2 3">
    <name type="scientific">Rhizopogon vinicolor AM-OR11-026</name>
    <dbReference type="NCBI Taxonomy" id="1314800"/>
    <lineage>
        <taxon>Eukaryota</taxon>
        <taxon>Fungi</taxon>
        <taxon>Dikarya</taxon>
        <taxon>Basidiomycota</taxon>
        <taxon>Agaricomycotina</taxon>
        <taxon>Agaricomycetes</taxon>
        <taxon>Agaricomycetidae</taxon>
        <taxon>Boletales</taxon>
        <taxon>Suillineae</taxon>
        <taxon>Rhizopogonaceae</taxon>
        <taxon>Rhizopogon</taxon>
    </lineage>
</organism>
<dbReference type="EMBL" id="KV448810">
    <property type="protein sequence ID" value="OAX33225.1"/>
    <property type="molecule type" value="Genomic_DNA"/>
</dbReference>
<dbReference type="InParanoid" id="A0A1B7MKU6"/>
<keyword evidence="3" id="KW-1185">Reference proteome</keyword>
<dbReference type="AlphaFoldDB" id="A0A1B7MKU6"/>
<dbReference type="OrthoDB" id="3205788at2759"/>
<feature type="region of interest" description="Disordered" evidence="1">
    <location>
        <begin position="225"/>
        <end position="287"/>
    </location>
</feature>
<feature type="compositionally biased region" description="Basic residues" evidence="1">
    <location>
        <begin position="128"/>
        <end position="137"/>
    </location>
</feature>